<keyword evidence="1" id="KW-0472">Membrane</keyword>
<gene>
    <name evidence="2" type="ORF">CLV55_10758</name>
</gene>
<keyword evidence="1" id="KW-0812">Transmembrane</keyword>
<accession>A0A328YHP6</accession>
<keyword evidence="1" id="KW-1133">Transmembrane helix</keyword>
<dbReference type="RefSeq" id="WP_112113350.1">
    <property type="nucleotide sequence ID" value="NZ_QLSZ01000007.1"/>
</dbReference>
<protein>
    <submittedName>
        <fullName evidence="2">Uncharacterized protein</fullName>
    </submittedName>
</protein>
<reference evidence="2 3" key="1">
    <citation type="submission" date="2018-06" db="EMBL/GenBank/DDBJ databases">
        <title>Genomic Encyclopedia of Archaeal and Bacterial Type Strains, Phase II (KMG-II): from individual species to whole genera.</title>
        <authorList>
            <person name="Goeker M."/>
        </authorList>
    </citation>
    <scope>NUCLEOTIDE SEQUENCE [LARGE SCALE GENOMIC DNA]</scope>
    <source>
        <strain evidence="2 3">DSM 25663</strain>
    </source>
</reference>
<feature type="transmembrane region" description="Helical" evidence="1">
    <location>
        <begin position="32"/>
        <end position="51"/>
    </location>
</feature>
<dbReference type="AlphaFoldDB" id="A0A328YHP6"/>
<sequence length="64" mass="7104">MKTLFGIGFIILGIVSFFRYLSIFGIHSFPELVGALIGLGLFLFLPGILLIRSDNKNKSNTDEK</sequence>
<comment type="caution">
    <text evidence="2">The sequence shown here is derived from an EMBL/GenBank/DDBJ whole genome shotgun (WGS) entry which is preliminary data.</text>
</comment>
<evidence type="ECO:0000313" key="2">
    <source>
        <dbReference type="EMBL" id="RAR71502.1"/>
    </source>
</evidence>
<keyword evidence="3" id="KW-1185">Reference proteome</keyword>
<dbReference type="EMBL" id="QLSZ01000007">
    <property type="protein sequence ID" value="RAR71502.1"/>
    <property type="molecule type" value="Genomic_DNA"/>
</dbReference>
<feature type="transmembrane region" description="Helical" evidence="1">
    <location>
        <begin position="7"/>
        <end position="26"/>
    </location>
</feature>
<dbReference type="Proteomes" id="UP000248840">
    <property type="component" value="Unassembled WGS sequence"/>
</dbReference>
<organism evidence="2 3">
    <name type="scientific">Flavobacterium aciduliphilum</name>
    <dbReference type="NCBI Taxonomy" id="1101402"/>
    <lineage>
        <taxon>Bacteria</taxon>
        <taxon>Pseudomonadati</taxon>
        <taxon>Bacteroidota</taxon>
        <taxon>Flavobacteriia</taxon>
        <taxon>Flavobacteriales</taxon>
        <taxon>Flavobacteriaceae</taxon>
        <taxon>Flavobacterium</taxon>
    </lineage>
</organism>
<evidence type="ECO:0000256" key="1">
    <source>
        <dbReference type="SAM" id="Phobius"/>
    </source>
</evidence>
<evidence type="ECO:0000313" key="3">
    <source>
        <dbReference type="Proteomes" id="UP000248840"/>
    </source>
</evidence>
<name>A0A328YHP6_9FLAO</name>
<proteinExistence type="predicted"/>